<feature type="non-terminal residue" evidence="11">
    <location>
        <position position="1"/>
    </location>
</feature>
<dbReference type="Pfam" id="PF00003">
    <property type="entry name" value="7tm_3"/>
    <property type="match status" value="1"/>
</dbReference>
<dbReference type="GO" id="GO:0004965">
    <property type="term" value="F:G protein-coupled GABA receptor activity"/>
    <property type="evidence" value="ECO:0007669"/>
    <property type="project" value="InterPro"/>
</dbReference>
<dbReference type="PANTHER" id="PTHR10519:SF74">
    <property type="entry name" value="GAMMA-AMINOBUTYRIC ACID TYPE B RECEPTOR SUBUNIT 2"/>
    <property type="match status" value="1"/>
</dbReference>
<dbReference type="PANTHER" id="PTHR10519">
    <property type="entry name" value="GABA-B RECEPTOR"/>
    <property type="match status" value="1"/>
</dbReference>
<evidence type="ECO:0000256" key="7">
    <source>
        <dbReference type="ARBA" id="ARBA00023180"/>
    </source>
</evidence>
<feature type="domain" description="G-protein coupled receptors family 3 profile" evidence="10">
    <location>
        <begin position="1"/>
        <end position="115"/>
    </location>
</feature>
<evidence type="ECO:0000256" key="4">
    <source>
        <dbReference type="ARBA" id="ARBA00023040"/>
    </source>
</evidence>
<evidence type="ECO:0000256" key="8">
    <source>
        <dbReference type="ARBA" id="ARBA00023224"/>
    </source>
</evidence>
<organism evidence="11 12">
    <name type="scientific">Adineta steineri</name>
    <dbReference type="NCBI Taxonomy" id="433720"/>
    <lineage>
        <taxon>Eukaryota</taxon>
        <taxon>Metazoa</taxon>
        <taxon>Spiralia</taxon>
        <taxon>Gnathifera</taxon>
        <taxon>Rotifera</taxon>
        <taxon>Eurotatoria</taxon>
        <taxon>Bdelloidea</taxon>
        <taxon>Adinetida</taxon>
        <taxon>Adinetidae</taxon>
        <taxon>Adineta</taxon>
    </lineage>
</organism>
<sequence length="115" mass="13557">ARVWTLSIGFTISFGAIFSKTWRVHTIFTTVNASKRAIKDYRLFIFVGILFALDFIVLTSWQIIDPLKIFRHTSQIQTKDEDIVILWSYEECLSKRRSIWMTIQSIYKGVLMVIY</sequence>
<evidence type="ECO:0000313" key="12">
    <source>
        <dbReference type="Proteomes" id="UP000663881"/>
    </source>
</evidence>
<keyword evidence="8" id="KW-0807">Transducer</keyword>
<dbReference type="GO" id="GO:0038039">
    <property type="term" value="C:G protein-coupled receptor heterodimeric complex"/>
    <property type="evidence" value="ECO:0007669"/>
    <property type="project" value="TreeGrafter"/>
</dbReference>
<keyword evidence="6" id="KW-0675">Receptor</keyword>
<reference evidence="11" key="1">
    <citation type="submission" date="2021-02" db="EMBL/GenBank/DDBJ databases">
        <authorList>
            <person name="Nowell W R."/>
        </authorList>
    </citation>
    <scope>NUCLEOTIDE SEQUENCE</scope>
</reference>
<dbReference type="AlphaFoldDB" id="A0A820P6J5"/>
<feature type="transmembrane region" description="Helical" evidence="9">
    <location>
        <begin position="43"/>
        <end position="64"/>
    </location>
</feature>
<dbReference type="PRINTS" id="PR01176">
    <property type="entry name" value="GABABRECEPTR"/>
</dbReference>
<dbReference type="GO" id="GO:0007214">
    <property type="term" value="P:gamma-aminobutyric acid signaling pathway"/>
    <property type="evidence" value="ECO:0007669"/>
    <property type="project" value="TreeGrafter"/>
</dbReference>
<name>A0A820P6J5_9BILA</name>
<comment type="caution">
    <text evidence="11">The sequence shown here is derived from an EMBL/GenBank/DDBJ whole genome shotgun (WGS) entry which is preliminary data.</text>
</comment>
<dbReference type="EMBL" id="CAJOAY010027873">
    <property type="protein sequence ID" value="CAF4401836.1"/>
    <property type="molecule type" value="Genomic_DNA"/>
</dbReference>
<evidence type="ECO:0000256" key="9">
    <source>
        <dbReference type="SAM" id="Phobius"/>
    </source>
</evidence>
<dbReference type="InterPro" id="IPR002455">
    <property type="entry name" value="GPCR3_GABA-B"/>
</dbReference>
<gene>
    <name evidence="11" type="ORF">OKA104_LOCUS51441</name>
</gene>
<dbReference type="PROSITE" id="PS50259">
    <property type="entry name" value="G_PROTEIN_RECEP_F3_4"/>
    <property type="match status" value="1"/>
</dbReference>
<accession>A0A820P6J5</accession>
<comment type="subcellular location">
    <subcellularLocation>
        <location evidence="1">Membrane</location>
        <topology evidence="1">Multi-pass membrane protein</topology>
    </subcellularLocation>
</comment>
<keyword evidence="2 9" id="KW-0812">Transmembrane</keyword>
<protein>
    <recommendedName>
        <fullName evidence="10">G-protein coupled receptors family 3 profile domain-containing protein</fullName>
    </recommendedName>
</protein>
<evidence type="ECO:0000256" key="6">
    <source>
        <dbReference type="ARBA" id="ARBA00023170"/>
    </source>
</evidence>
<keyword evidence="4" id="KW-0297">G-protein coupled receptor</keyword>
<evidence type="ECO:0000256" key="5">
    <source>
        <dbReference type="ARBA" id="ARBA00023136"/>
    </source>
</evidence>
<evidence type="ECO:0000313" key="11">
    <source>
        <dbReference type="EMBL" id="CAF4401836.1"/>
    </source>
</evidence>
<dbReference type="Proteomes" id="UP000663881">
    <property type="component" value="Unassembled WGS sequence"/>
</dbReference>
<evidence type="ECO:0000256" key="2">
    <source>
        <dbReference type="ARBA" id="ARBA00022692"/>
    </source>
</evidence>
<keyword evidence="7" id="KW-0325">Glycoprotein</keyword>
<keyword evidence="3 9" id="KW-1133">Transmembrane helix</keyword>
<dbReference type="InterPro" id="IPR017978">
    <property type="entry name" value="GPCR_3_C"/>
</dbReference>
<evidence type="ECO:0000259" key="10">
    <source>
        <dbReference type="PROSITE" id="PS50259"/>
    </source>
</evidence>
<evidence type="ECO:0000256" key="3">
    <source>
        <dbReference type="ARBA" id="ARBA00022989"/>
    </source>
</evidence>
<proteinExistence type="predicted"/>
<evidence type="ECO:0000256" key="1">
    <source>
        <dbReference type="ARBA" id="ARBA00004141"/>
    </source>
</evidence>
<keyword evidence="5 9" id="KW-0472">Membrane</keyword>